<accession>A0A0J8B6F5</accession>
<gene>
    <name evidence="2" type="ORF">BVRB_008840</name>
</gene>
<dbReference type="AlphaFoldDB" id="A0A0J8B6F5"/>
<dbReference type="Proteomes" id="UP000035740">
    <property type="component" value="Unassembled WGS sequence"/>
</dbReference>
<dbReference type="Gramene" id="KMS95377">
    <property type="protein sequence ID" value="KMS95377"/>
    <property type="gene ID" value="BVRB_008840"/>
</dbReference>
<feature type="region of interest" description="Disordered" evidence="1">
    <location>
        <begin position="1"/>
        <end position="49"/>
    </location>
</feature>
<keyword evidence="3" id="KW-1185">Reference proteome</keyword>
<organism evidence="2 3">
    <name type="scientific">Beta vulgaris subsp. vulgaris</name>
    <name type="common">Beet</name>
    <dbReference type="NCBI Taxonomy" id="3555"/>
    <lineage>
        <taxon>Eukaryota</taxon>
        <taxon>Viridiplantae</taxon>
        <taxon>Streptophyta</taxon>
        <taxon>Embryophyta</taxon>
        <taxon>Tracheophyta</taxon>
        <taxon>Spermatophyta</taxon>
        <taxon>Magnoliopsida</taxon>
        <taxon>eudicotyledons</taxon>
        <taxon>Gunneridae</taxon>
        <taxon>Pentapetalae</taxon>
        <taxon>Caryophyllales</taxon>
        <taxon>Chenopodiaceae</taxon>
        <taxon>Betoideae</taxon>
        <taxon>Beta</taxon>
    </lineage>
</organism>
<feature type="compositionally biased region" description="Basic and acidic residues" evidence="1">
    <location>
        <begin position="9"/>
        <end position="22"/>
    </location>
</feature>
<sequence length="49" mass="5674">MVKMVNTQRSEKNRTGSKRNELAMRIMEPSTTLSDLRASESPELPHRRC</sequence>
<feature type="compositionally biased region" description="Basic and acidic residues" evidence="1">
    <location>
        <begin position="37"/>
        <end position="49"/>
    </location>
</feature>
<name>A0A0J8B6F5_BETVV</name>
<evidence type="ECO:0000313" key="3">
    <source>
        <dbReference type="Proteomes" id="UP000035740"/>
    </source>
</evidence>
<reference evidence="2 3" key="1">
    <citation type="journal article" date="2014" name="Nature">
        <title>The genome of the recently domesticated crop plant sugar beet (Beta vulgaris).</title>
        <authorList>
            <person name="Dohm J.C."/>
            <person name="Minoche A.E."/>
            <person name="Holtgrawe D."/>
            <person name="Capella-Gutierrez S."/>
            <person name="Zakrzewski F."/>
            <person name="Tafer H."/>
            <person name="Rupp O."/>
            <person name="Sorensen T.R."/>
            <person name="Stracke R."/>
            <person name="Reinhardt R."/>
            <person name="Goesmann A."/>
            <person name="Kraft T."/>
            <person name="Schulz B."/>
            <person name="Stadler P.F."/>
            <person name="Schmidt T."/>
            <person name="Gabaldon T."/>
            <person name="Lehrach H."/>
            <person name="Weisshaar B."/>
            <person name="Himmelbauer H."/>
        </authorList>
    </citation>
    <scope>NUCLEOTIDE SEQUENCE [LARGE SCALE GENOMIC DNA]</scope>
    <source>
        <tissue evidence="2">Taproot</tissue>
    </source>
</reference>
<dbReference type="EMBL" id="KQ090478">
    <property type="protein sequence ID" value="KMS95377.1"/>
    <property type="molecule type" value="Genomic_DNA"/>
</dbReference>
<proteinExistence type="predicted"/>
<evidence type="ECO:0000256" key="1">
    <source>
        <dbReference type="SAM" id="MobiDB-lite"/>
    </source>
</evidence>
<protein>
    <submittedName>
        <fullName evidence="2">Uncharacterized protein</fullName>
    </submittedName>
</protein>
<evidence type="ECO:0000313" key="2">
    <source>
        <dbReference type="EMBL" id="KMS95377.1"/>
    </source>
</evidence>